<dbReference type="Proteomes" id="UP000288716">
    <property type="component" value="Unassembled WGS sequence"/>
</dbReference>
<dbReference type="Pfam" id="PF02872">
    <property type="entry name" value="5_nucleotid_C"/>
    <property type="match status" value="1"/>
</dbReference>
<dbReference type="GO" id="GO:0005886">
    <property type="term" value="C:plasma membrane"/>
    <property type="evidence" value="ECO:0007669"/>
    <property type="project" value="TreeGrafter"/>
</dbReference>
<name>A0A443RW30_9ACAR</name>
<organism evidence="9 10">
    <name type="scientific">Leptotrombidium deliense</name>
    <dbReference type="NCBI Taxonomy" id="299467"/>
    <lineage>
        <taxon>Eukaryota</taxon>
        <taxon>Metazoa</taxon>
        <taxon>Ecdysozoa</taxon>
        <taxon>Arthropoda</taxon>
        <taxon>Chelicerata</taxon>
        <taxon>Arachnida</taxon>
        <taxon>Acari</taxon>
        <taxon>Acariformes</taxon>
        <taxon>Trombidiformes</taxon>
        <taxon>Prostigmata</taxon>
        <taxon>Anystina</taxon>
        <taxon>Parasitengona</taxon>
        <taxon>Trombiculoidea</taxon>
        <taxon>Trombiculidae</taxon>
        <taxon>Leptotrombidium</taxon>
    </lineage>
</organism>
<comment type="similarity">
    <text evidence="2 7">Belongs to the 5'-nucleotidase family.</text>
</comment>
<dbReference type="GO" id="GO:0006196">
    <property type="term" value="P:AMP catabolic process"/>
    <property type="evidence" value="ECO:0007669"/>
    <property type="project" value="TreeGrafter"/>
</dbReference>
<dbReference type="GO" id="GO:0000166">
    <property type="term" value="F:nucleotide binding"/>
    <property type="evidence" value="ECO:0007669"/>
    <property type="project" value="UniProtKB-KW"/>
</dbReference>
<dbReference type="InterPro" id="IPR006179">
    <property type="entry name" value="5_nucleotidase/apyrase"/>
</dbReference>
<gene>
    <name evidence="9" type="ORF">B4U80_07049</name>
</gene>
<evidence type="ECO:0000256" key="7">
    <source>
        <dbReference type="RuleBase" id="RU362119"/>
    </source>
</evidence>
<comment type="catalytic activity">
    <reaction evidence="1">
        <text>a ribonucleoside 5'-phosphate + H2O = a ribonucleoside + phosphate</text>
        <dbReference type="Rhea" id="RHEA:12484"/>
        <dbReference type="ChEBI" id="CHEBI:15377"/>
        <dbReference type="ChEBI" id="CHEBI:18254"/>
        <dbReference type="ChEBI" id="CHEBI:43474"/>
        <dbReference type="ChEBI" id="CHEBI:58043"/>
        <dbReference type="EC" id="3.1.3.5"/>
    </reaction>
</comment>
<dbReference type="PRINTS" id="PR01607">
    <property type="entry name" value="APYRASEFAMLY"/>
</dbReference>
<evidence type="ECO:0000256" key="3">
    <source>
        <dbReference type="ARBA" id="ARBA00012643"/>
    </source>
</evidence>
<evidence type="ECO:0000256" key="6">
    <source>
        <dbReference type="ARBA" id="ARBA00022801"/>
    </source>
</evidence>
<evidence type="ECO:0000313" key="10">
    <source>
        <dbReference type="Proteomes" id="UP000288716"/>
    </source>
</evidence>
<reference evidence="9 10" key="1">
    <citation type="journal article" date="2018" name="Gigascience">
        <title>Genomes of trombidid mites reveal novel predicted allergens and laterally-transferred genes associated with secondary metabolism.</title>
        <authorList>
            <person name="Dong X."/>
            <person name="Chaisiri K."/>
            <person name="Xia D."/>
            <person name="Armstrong S.D."/>
            <person name="Fang Y."/>
            <person name="Donnelly M.J."/>
            <person name="Kadowaki T."/>
            <person name="McGarry J.W."/>
            <person name="Darby A.C."/>
            <person name="Makepeace B.L."/>
        </authorList>
    </citation>
    <scope>NUCLEOTIDE SEQUENCE [LARGE SCALE GENOMIC DNA]</scope>
    <source>
        <strain evidence="9">UoL-UT</strain>
    </source>
</reference>
<dbReference type="Gene3D" id="3.90.780.10">
    <property type="entry name" value="5'-Nucleotidase, C-terminal domain"/>
    <property type="match status" value="1"/>
</dbReference>
<feature type="non-terminal residue" evidence="9">
    <location>
        <position position="358"/>
    </location>
</feature>
<evidence type="ECO:0000256" key="5">
    <source>
        <dbReference type="ARBA" id="ARBA00022741"/>
    </source>
</evidence>
<feature type="non-terminal residue" evidence="9">
    <location>
        <position position="1"/>
    </location>
</feature>
<keyword evidence="5 7" id="KW-0547">Nucleotide-binding</keyword>
<sequence length="358" mass="39811">KEINELKTKGVNIFIALGHSGFDVDKKIAEKVPEVDIVVGGHSNTFLWTGPQPSDEKPVDTYPVVIKHNDGRMSLVVQAFAFSKYLGFLNVIFDEKGDVLKYSGQPILLDHTVPGDPEIQEFLAPKAASIKAKYDSPIGSTAVMLDGDCRRHECNLGNLITDSMVYAVLNASRNKPENGWSEYPAAFLSGGVIRASIDEVRKKGNVTIRDVLRVLPFENEIVGLTLPGALLKQVFEHSVFRITPTSKAFAGEFLQISGFKVKYDLSKPVGEKVQLLEIRCGEDCRVPKFEAINYSKTYKILTTDYLAKGGDLYSMLTNVEHFKFQMSLSQKVIDYINDHSPIATSLEIRSEFISDRRG</sequence>
<dbReference type="InterPro" id="IPR008334">
    <property type="entry name" value="5'-Nucleotdase_C"/>
</dbReference>
<dbReference type="Gene3D" id="3.60.21.10">
    <property type="match status" value="1"/>
</dbReference>
<keyword evidence="4" id="KW-0479">Metal-binding</keyword>
<dbReference type="STRING" id="299467.A0A443RW30"/>
<dbReference type="OrthoDB" id="7722975at2759"/>
<dbReference type="PANTHER" id="PTHR11575:SF24">
    <property type="entry name" value="5'-NUCLEOTIDASE"/>
    <property type="match status" value="1"/>
</dbReference>
<evidence type="ECO:0000259" key="8">
    <source>
        <dbReference type="Pfam" id="PF02872"/>
    </source>
</evidence>
<dbReference type="FunFam" id="3.90.780.10:FF:000001">
    <property type="entry name" value="NT5E isoform 3"/>
    <property type="match status" value="1"/>
</dbReference>
<comment type="caution">
    <text evidence="9">The sequence shown here is derived from an EMBL/GenBank/DDBJ whole genome shotgun (WGS) entry which is preliminary data.</text>
</comment>
<accession>A0A443RW30</accession>
<keyword evidence="6 7" id="KW-0378">Hydrolase</keyword>
<dbReference type="EC" id="3.1.3.5" evidence="3"/>
<dbReference type="SUPFAM" id="SSF56300">
    <property type="entry name" value="Metallo-dependent phosphatases"/>
    <property type="match status" value="1"/>
</dbReference>
<evidence type="ECO:0000256" key="4">
    <source>
        <dbReference type="ARBA" id="ARBA00022723"/>
    </source>
</evidence>
<dbReference type="EMBL" id="NCKV01026072">
    <property type="protein sequence ID" value="RWS19440.1"/>
    <property type="molecule type" value="Genomic_DNA"/>
</dbReference>
<keyword evidence="10" id="KW-1185">Reference proteome</keyword>
<evidence type="ECO:0000313" key="9">
    <source>
        <dbReference type="EMBL" id="RWS19440.1"/>
    </source>
</evidence>
<proteinExistence type="inferred from homology"/>
<feature type="domain" description="5'-Nucleotidase C-terminal" evidence="8">
    <location>
        <begin position="138"/>
        <end position="317"/>
    </location>
</feature>
<dbReference type="InterPro" id="IPR029052">
    <property type="entry name" value="Metallo-depent_PP-like"/>
</dbReference>
<dbReference type="VEuPathDB" id="VectorBase:LDEU012600"/>
<protein>
    <recommendedName>
        <fullName evidence="3">5'-nucleotidase</fullName>
        <ecNumber evidence="3">3.1.3.5</ecNumber>
    </recommendedName>
</protein>
<dbReference type="SUPFAM" id="SSF55816">
    <property type="entry name" value="5'-nucleotidase (syn. UDP-sugar hydrolase), C-terminal domain"/>
    <property type="match status" value="1"/>
</dbReference>
<dbReference type="GO" id="GO:0008253">
    <property type="term" value="F:5'-nucleotidase activity"/>
    <property type="evidence" value="ECO:0007669"/>
    <property type="project" value="UniProtKB-EC"/>
</dbReference>
<dbReference type="PANTHER" id="PTHR11575">
    <property type="entry name" value="5'-NUCLEOTIDASE-RELATED"/>
    <property type="match status" value="1"/>
</dbReference>
<evidence type="ECO:0000256" key="2">
    <source>
        <dbReference type="ARBA" id="ARBA00006654"/>
    </source>
</evidence>
<evidence type="ECO:0000256" key="1">
    <source>
        <dbReference type="ARBA" id="ARBA00000815"/>
    </source>
</evidence>
<dbReference type="AlphaFoldDB" id="A0A443RW30"/>
<dbReference type="GO" id="GO:0046872">
    <property type="term" value="F:metal ion binding"/>
    <property type="evidence" value="ECO:0007669"/>
    <property type="project" value="UniProtKB-KW"/>
</dbReference>
<dbReference type="InterPro" id="IPR036907">
    <property type="entry name" value="5'-Nucleotdase_C_sf"/>
</dbReference>